<name>A0ABR4NRX6_9SACH</name>
<dbReference type="Proteomes" id="UP001623330">
    <property type="component" value="Unassembled WGS sequence"/>
</dbReference>
<keyword evidence="6" id="KW-0443">Lipid metabolism</keyword>
<evidence type="ECO:0000256" key="6">
    <source>
        <dbReference type="ARBA" id="ARBA00023098"/>
    </source>
</evidence>
<dbReference type="PANTHER" id="PTHR45780">
    <property type="entry name" value="ETHANOLAMINE-PHOSPHATE CYTIDYLYLTRANSFERASE"/>
    <property type="match status" value="1"/>
</dbReference>
<evidence type="ECO:0000259" key="12">
    <source>
        <dbReference type="Pfam" id="PF01467"/>
    </source>
</evidence>
<evidence type="ECO:0000256" key="8">
    <source>
        <dbReference type="ARBA" id="ARBA00023264"/>
    </source>
</evidence>
<evidence type="ECO:0000256" key="2">
    <source>
        <dbReference type="ARBA" id="ARBA00010101"/>
    </source>
</evidence>
<sequence>MTIPLWEEKVWIDGCFDFTHHGHAGVFCQARRTISPDVKSGNDMLICGIHNDEDIRINKGCLPVMKERERYEHARSNRWCDVVVEDAPYVTQADVMNKYGCMYVVHGDDITLDKDGNDCYQGMKDCGRYKCVKRTAGVSTSDIIQRILTGSRDHHTRPDEIVTLDELTRYSTARDGYSAGCHVYKNTLETVVVKGNTKKREVVVVDGNFDLFHIGHISKIKTLRERYGDYELLVNIRDDHEDIMTLKEKALSVLSCKYIDGIIIELDAARAQNSGRDYTVVNIDDVSGDFDYLTKQVIIDRITSQRDEYIIRNKRKGFT</sequence>
<keyword evidence="5" id="KW-0548">Nucleotidyltransferase</keyword>
<comment type="pathway">
    <text evidence="9">Phospholipid metabolism; phosphatidylethanolamine biosynthesis; phosphatidylethanolamine from ethanolamine: step 2/3.</text>
</comment>
<evidence type="ECO:0000256" key="9">
    <source>
        <dbReference type="ARBA" id="ARBA00024191"/>
    </source>
</evidence>
<dbReference type="InterPro" id="IPR041723">
    <property type="entry name" value="CCT"/>
</dbReference>
<organism evidence="13 14">
    <name type="scientific">Nakaseomyces bracarensis</name>
    <dbReference type="NCBI Taxonomy" id="273131"/>
    <lineage>
        <taxon>Eukaryota</taxon>
        <taxon>Fungi</taxon>
        <taxon>Dikarya</taxon>
        <taxon>Ascomycota</taxon>
        <taxon>Saccharomycotina</taxon>
        <taxon>Saccharomycetes</taxon>
        <taxon>Saccharomycetales</taxon>
        <taxon>Saccharomycetaceae</taxon>
        <taxon>Nakaseomyces</taxon>
    </lineage>
</organism>
<evidence type="ECO:0000256" key="7">
    <source>
        <dbReference type="ARBA" id="ARBA00023209"/>
    </source>
</evidence>
<keyword evidence="4" id="KW-0808">Transferase</keyword>
<dbReference type="PANTHER" id="PTHR45780:SF2">
    <property type="entry name" value="ETHANOLAMINE-PHOSPHATE CYTIDYLYLTRANSFERASE"/>
    <property type="match status" value="1"/>
</dbReference>
<keyword evidence="3" id="KW-0444">Lipid biosynthesis</keyword>
<dbReference type="InterPro" id="IPR044608">
    <property type="entry name" value="Ect1/PCYT2"/>
</dbReference>
<reference evidence="13 14" key="1">
    <citation type="submission" date="2024-05" db="EMBL/GenBank/DDBJ databases">
        <title>Long read based assembly of the Candida bracarensis genome reveals expanded adhesin content.</title>
        <authorList>
            <person name="Marcet-Houben M."/>
            <person name="Ksiezopolska E."/>
            <person name="Gabaldon T."/>
        </authorList>
    </citation>
    <scope>NUCLEOTIDE SEQUENCE [LARGE SCALE GENOMIC DNA]</scope>
    <source>
        <strain evidence="13 14">CBM6</strain>
    </source>
</reference>
<dbReference type="CDD" id="cd02174">
    <property type="entry name" value="CCT"/>
    <property type="match status" value="1"/>
</dbReference>
<dbReference type="SUPFAM" id="SSF52374">
    <property type="entry name" value="Nucleotidylyl transferase"/>
    <property type="match status" value="2"/>
</dbReference>
<keyword evidence="8" id="KW-1208">Phospholipid metabolism</keyword>
<evidence type="ECO:0000256" key="10">
    <source>
        <dbReference type="ARBA" id="ARBA00024221"/>
    </source>
</evidence>
<evidence type="ECO:0000256" key="1">
    <source>
        <dbReference type="ARBA" id="ARBA00005189"/>
    </source>
</evidence>
<evidence type="ECO:0000256" key="11">
    <source>
        <dbReference type="ARBA" id="ARBA00031473"/>
    </source>
</evidence>
<dbReference type="EMBL" id="JBEVYD010000008">
    <property type="protein sequence ID" value="KAL3231091.1"/>
    <property type="molecule type" value="Genomic_DNA"/>
</dbReference>
<comment type="similarity">
    <text evidence="2">Belongs to the cytidylyltransferase family.</text>
</comment>
<keyword evidence="14" id="KW-1185">Reference proteome</keyword>
<gene>
    <name evidence="13" type="ORF">RNJ44_00730</name>
</gene>
<dbReference type="InterPro" id="IPR004821">
    <property type="entry name" value="Cyt_trans-like"/>
</dbReference>
<evidence type="ECO:0000256" key="4">
    <source>
        <dbReference type="ARBA" id="ARBA00022679"/>
    </source>
</evidence>
<dbReference type="InterPro" id="IPR014729">
    <property type="entry name" value="Rossmann-like_a/b/a_fold"/>
</dbReference>
<comment type="pathway">
    <text evidence="1">Lipid metabolism.</text>
</comment>
<evidence type="ECO:0000313" key="14">
    <source>
        <dbReference type="Proteomes" id="UP001623330"/>
    </source>
</evidence>
<dbReference type="Gene3D" id="3.40.50.620">
    <property type="entry name" value="HUPs"/>
    <property type="match status" value="2"/>
</dbReference>
<proteinExistence type="inferred from homology"/>
<keyword evidence="7" id="KW-0594">Phospholipid biosynthesis</keyword>
<evidence type="ECO:0000256" key="3">
    <source>
        <dbReference type="ARBA" id="ARBA00022516"/>
    </source>
</evidence>
<protein>
    <recommendedName>
        <fullName evidence="10">ethanolamine-phosphate cytidylyltransferase</fullName>
        <ecNumber evidence="10">2.7.7.14</ecNumber>
    </recommendedName>
    <alternativeName>
        <fullName evidence="11">CTP:phosphoethanolamine cytidylyltransferase</fullName>
    </alternativeName>
</protein>
<evidence type="ECO:0000313" key="13">
    <source>
        <dbReference type="EMBL" id="KAL3231091.1"/>
    </source>
</evidence>
<dbReference type="Pfam" id="PF01467">
    <property type="entry name" value="CTP_transf_like"/>
    <property type="match status" value="1"/>
</dbReference>
<feature type="domain" description="Cytidyltransferase-like" evidence="12">
    <location>
        <begin position="12"/>
        <end position="146"/>
    </location>
</feature>
<accession>A0ABR4NRX6</accession>
<evidence type="ECO:0000256" key="5">
    <source>
        <dbReference type="ARBA" id="ARBA00022695"/>
    </source>
</evidence>
<comment type="caution">
    <text evidence="13">The sequence shown here is derived from an EMBL/GenBank/DDBJ whole genome shotgun (WGS) entry which is preliminary data.</text>
</comment>
<dbReference type="EC" id="2.7.7.14" evidence="10"/>